<evidence type="ECO:0000256" key="6">
    <source>
        <dbReference type="SAM" id="MobiDB-lite"/>
    </source>
</evidence>
<accession>A0A3P9CZT5</accession>
<dbReference type="GeneTree" id="ENSGT00390000007662"/>
<name>A0A3P9CZT5_9CICH</name>
<proteinExistence type="predicted"/>
<dbReference type="AlphaFoldDB" id="A0A3P9CZT5"/>
<evidence type="ECO:0000256" key="5">
    <source>
        <dbReference type="ARBA" id="ARBA00075325"/>
    </source>
</evidence>
<evidence type="ECO:0000313" key="9">
    <source>
        <dbReference type="Proteomes" id="UP000265160"/>
    </source>
</evidence>
<dbReference type="InterPro" id="IPR005607">
    <property type="entry name" value="BSD_dom"/>
</dbReference>
<feature type="region of interest" description="Disordered" evidence="6">
    <location>
        <begin position="43"/>
        <end position="78"/>
    </location>
</feature>
<organism evidence="8 9">
    <name type="scientific">Maylandia zebra</name>
    <name type="common">zebra mbuna</name>
    <dbReference type="NCBI Taxonomy" id="106582"/>
    <lineage>
        <taxon>Eukaryota</taxon>
        <taxon>Metazoa</taxon>
        <taxon>Chordata</taxon>
        <taxon>Craniata</taxon>
        <taxon>Vertebrata</taxon>
        <taxon>Euteleostomi</taxon>
        <taxon>Actinopterygii</taxon>
        <taxon>Neopterygii</taxon>
        <taxon>Teleostei</taxon>
        <taxon>Neoteleostei</taxon>
        <taxon>Acanthomorphata</taxon>
        <taxon>Ovalentaria</taxon>
        <taxon>Cichlomorphae</taxon>
        <taxon>Cichliformes</taxon>
        <taxon>Cichlidae</taxon>
        <taxon>African cichlids</taxon>
        <taxon>Pseudocrenilabrinae</taxon>
        <taxon>Haplochromini</taxon>
        <taxon>Maylandia</taxon>
        <taxon>Maylandia zebra complex</taxon>
    </lineage>
</organism>
<keyword evidence="1" id="KW-0597">Phosphoprotein</keyword>
<dbReference type="GO" id="GO:0071364">
    <property type="term" value="P:cellular response to epidermal growth factor stimulus"/>
    <property type="evidence" value="ECO:0007669"/>
    <property type="project" value="UniProtKB-ARBA"/>
</dbReference>
<dbReference type="GO" id="GO:0038203">
    <property type="term" value="P:TORC2 signaling"/>
    <property type="evidence" value="ECO:0007669"/>
    <property type="project" value="UniProtKB-ARBA"/>
</dbReference>
<reference evidence="8" key="3">
    <citation type="submission" date="2025-09" db="UniProtKB">
        <authorList>
            <consortium name="Ensembl"/>
        </authorList>
    </citation>
    <scope>IDENTIFICATION</scope>
</reference>
<comment type="subunit">
    <text evidence="3">Interacts (via phosphorylated form and BSD domain) with AKT1; this interaction is enhanced in a mTORC2-mediated manner in response to epidermal growth factor (EGF) stimulation and activates AKT1.</text>
</comment>
<dbReference type="GO" id="GO:0005794">
    <property type="term" value="C:Golgi apparatus"/>
    <property type="evidence" value="ECO:0007669"/>
    <property type="project" value="TreeGrafter"/>
</dbReference>
<dbReference type="STRING" id="106582.ENSMZEP00005027885"/>
<protein>
    <recommendedName>
        <fullName evidence="4">Synapse-associated protein 1</fullName>
    </recommendedName>
    <alternativeName>
        <fullName evidence="5">BSD domain-containing signal transducer and Akt interactor protein</fullName>
    </alternativeName>
</protein>
<dbReference type="FunFam" id="1.10.3970.10:FF:000001">
    <property type="entry name" value="synapse-associated protein 1 isoform X1"/>
    <property type="match status" value="1"/>
</dbReference>
<dbReference type="Gene3D" id="1.10.3970.10">
    <property type="entry name" value="BSD domain"/>
    <property type="match status" value="1"/>
</dbReference>
<evidence type="ECO:0000256" key="4">
    <source>
        <dbReference type="ARBA" id="ARBA00068563"/>
    </source>
</evidence>
<dbReference type="GO" id="GO:0032869">
    <property type="term" value="P:cellular response to insulin stimulus"/>
    <property type="evidence" value="ECO:0007669"/>
    <property type="project" value="UniProtKB-ARBA"/>
</dbReference>
<feature type="region of interest" description="Disordered" evidence="6">
    <location>
        <begin position="271"/>
        <end position="296"/>
    </location>
</feature>
<dbReference type="GO" id="GO:0045600">
    <property type="term" value="P:positive regulation of fat cell differentiation"/>
    <property type="evidence" value="ECO:0007669"/>
    <property type="project" value="UniProtKB-ARBA"/>
</dbReference>
<evidence type="ECO:0000313" key="8">
    <source>
        <dbReference type="Ensembl" id="ENSMZEP00005027885.1"/>
    </source>
</evidence>
<dbReference type="PROSITE" id="PS50858">
    <property type="entry name" value="BSD"/>
    <property type="match status" value="1"/>
</dbReference>
<dbReference type="GO" id="GO:0045202">
    <property type="term" value="C:synapse"/>
    <property type="evidence" value="ECO:0007669"/>
    <property type="project" value="TreeGrafter"/>
</dbReference>
<evidence type="ECO:0000256" key="1">
    <source>
        <dbReference type="ARBA" id="ARBA00022553"/>
    </source>
</evidence>
<dbReference type="GO" id="GO:0005634">
    <property type="term" value="C:nucleus"/>
    <property type="evidence" value="ECO:0007669"/>
    <property type="project" value="TreeGrafter"/>
</dbReference>
<evidence type="ECO:0000256" key="2">
    <source>
        <dbReference type="ARBA" id="ARBA00058614"/>
    </source>
</evidence>
<comment type="function">
    <text evidence="2">Plays a role in adipocyte differentiation by promoting mTORC2-mediated phosphorylation of AKT1 at 'Ser-473' after growth factor stimulation.</text>
</comment>
<dbReference type="SMART" id="SM00751">
    <property type="entry name" value="BSD"/>
    <property type="match status" value="1"/>
</dbReference>
<feature type="domain" description="BSD" evidence="7">
    <location>
        <begin position="191"/>
        <end position="243"/>
    </location>
</feature>
<reference evidence="8" key="2">
    <citation type="submission" date="2025-08" db="UniProtKB">
        <authorList>
            <consortium name="Ensembl"/>
        </authorList>
    </citation>
    <scope>IDENTIFICATION</scope>
</reference>
<dbReference type="SUPFAM" id="SSF140383">
    <property type="entry name" value="BSD domain-like"/>
    <property type="match status" value="1"/>
</dbReference>
<dbReference type="Ensembl" id="ENSMZET00005028773.1">
    <property type="protein sequence ID" value="ENSMZEP00005027885.1"/>
    <property type="gene ID" value="ENSMZEG00005020794.1"/>
</dbReference>
<dbReference type="GO" id="GO:0048172">
    <property type="term" value="P:regulation of short-term neuronal synaptic plasticity"/>
    <property type="evidence" value="ECO:0007669"/>
    <property type="project" value="TreeGrafter"/>
</dbReference>
<dbReference type="Proteomes" id="UP000265160">
    <property type="component" value="LG23"/>
</dbReference>
<keyword evidence="9" id="KW-1185">Reference proteome</keyword>
<dbReference type="PANTHER" id="PTHR16019">
    <property type="entry name" value="SYNAPSE-ASSOCIATED PROTEIN"/>
    <property type="match status" value="1"/>
</dbReference>
<dbReference type="Pfam" id="PF03909">
    <property type="entry name" value="BSD"/>
    <property type="match status" value="1"/>
</dbReference>
<reference evidence="8 9" key="1">
    <citation type="journal article" date="2014" name="Nature">
        <title>The genomic substrate for adaptive radiation in African cichlid fish.</title>
        <authorList>
            <person name="Brawand D."/>
            <person name="Wagner C.E."/>
            <person name="Li Y.I."/>
            <person name="Malinsky M."/>
            <person name="Keller I."/>
            <person name="Fan S."/>
            <person name="Simakov O."/>
            <person name="Ng A.Y."/>
            <person name="Lim Z.W."/>
            <person name="Bezault E."/>
            <person name="Turner-Maier J."/>
            <person name="Johnson J."/>
            <person name="Alcazar R."/>
            <person name="Noh H.J."/>
            <person name="Russell P."/>
            <person name="Aken B."/>
            <person name="Alfoldi J."/>
            <person name="Amemiya C."/>
            <person name="Azzouzi N."/>
            <person name="Baroiller J.F."/>
            <person name="Barloy-Hubler F."/>
            <person name="Berlin A."/>
            <person name="Bloomquist R."/>
            <person name="Carleton K.L."/>
            <person name="Conte M.A."/>
            <person name="D'Cotta H."/>
            <person name="Eshel O."/>
            <person name="Gaffney L."/>
            <person name="Galibert F."/>
            <person name="Gante H.F."/>
            <person name="Gnerre S."/>
            <person name="Greuter L."/>
            <person name="Guyon R."/>
            <person name="Haddad N.S."/>
            <person name="Haerty W."/>
            <person name="Harris R.M."/>
            <person name="Hofmann H.A."/>
            <person name="Hourlier T."/>
            <person name="Hulata G."/>
            <person name="Jaffe D.B."/>
            <person name="Lara M."/>
            <person name="Lee A.P."/>
            <person name="MacCallum I."/>
            <person name="Mwaiko S."/>
            <person name="Nikaido M."/>
            <person name="Nishihara H."/>
            <person name="Ozouf-Costaz C."/>
            <person name="Penman D.J."/>
            <person name="Przybylski D."/>
            <person name="Rakotomanga M."/>
            <person name="Renn S.C.P."/>
            <person name="Ribeiro F.J."/>
            <person name="Ron M."/>
            <person name="Salzburger W."/>
            <person name="Sanchez-Pulido L."/>
            <person name="Santos M.E."/>
            <person name="Searle S."/>
            <person name="Sharpe T."/>
            <person name="Swofford R."/>
            <person name="Tan F.J."/>
            <person name="Williams L."/>
            <person name="Young S."/>
            <person name="Yin S."/>
            <person name="Okada N."/>
            <person name="Kocher T.D."/>
            <person name="Miska E.A."/>
            <person name="Lander E.S."/>
            <person name="Venkatesh B."/>
            <person name="Fernald R.D."/>
            <person name="Meyer A."/>
            <person name="Ponting C.P."/>
            <person name="Streelman J.T."/>
            <person name="Lindblad-Toh K."/>
            <person name="Seehausen O."/>
            <person name="Di Palma F."/>
        </authorList>
    </citation>
    <scope>NUCLEOTIDE SEQUENCE</scope>
</reference>
<dbReference type="InterPro" id="IPR035925">
    <property type="entry name" value="BSD_dom_sf"/>
</dbReference>
<evidence type="ECO:0000259" key="7">
    <source>
        <dbReference type="PROSITE" id="PS50858"/>
    </source>
</evidence>
<evidence type="ECO:0000256" key="3">
    <source>
        <dbReference type="ARBA" id="ARBA00065448"/>
    </source>
</evidence>
<dbReference type="InterPro" id="IPR051494">
    <property type="entry name" value="BSD_domain-containing"/>
</dbReference>
<sequence>MKRRRNPLRAFLSMTTTTTDGRLAQTRWDNDSRKWNWSSWLGAEKESGQVTEEPADANEEKRFSEINKPSDQQGRDAGTDAQLLQKAKGFSGYIYNFASSASKKLSESVVETAQTLKKSVEEGKISGIIDKTILGDFQKEQERFVQEKRAKEYGAAVPLWVGYNEEDAIQEQILALSADKRNFLRDPPAGVQFYFDFDQMYPVAMVMLEEDELLRKMRFHLVPKQVKEEVFWKNYFYRVSLIKQSAQLTALAAQQAAEWIDVKKTSYPCKDPHQNDAVKSKASSLQPKSSEDEEELSTSLQLSEFVSDTFDSCEINKDDLCKEMRELVLDKRENLNPEQEEMPDWERELQEELREYDVLADSETHDDNWDKEIEEMLKEES</sequence>
<dbReference type="PANTHER" id="PTHR16019:SF6">
    <property type="entry name" value="SYNAPSE-ASSOCIATED PROTEIN 1"/>
    <property type="match status" value="1"/>
</dbReference>